<organism evidence="7 8">
    <name type="scientific">Roseibium aggregatum</name>
    <dbReference type="NCBI Taxonomy" id="187304"/>
    <lineage>
        <taxon>Bacteria</taxon>
        <taxon>Pseudomonadati</taxon>
        <taxon>Pseudomonadota</taxon>
        <taxon>Alphaproteobacteria</taxon>
        <taxon>Hyphomicrobiales</taxon>
        <taxon>Stappiaceae</taxon>
        <taxon>Roseibium</taxon>
    </lineage>
</organism>
<keyword evidence="3 6" id="KW-0812">Transmembrane</keyword>
<dbReference type="PANTHER" id="PTHR23427">
    <property type="entry name" value="SURFEIT LOCUS PROTEIN"/>
    <property type="match status" value="1"/>
</dbReference>
<evidence type="ECO:0000256" key="2">
    <source>
        <dbReference type="ARBA" id="ARBA00007165"/>
    </source>
</evidence>
<dbReference type="CDD" id="cd06662">
    <property type="entry name" value="SURF1"/>
    <property type="match status" value="1"/>
</dbReference>
<dbReference type="Pfam" id="PF02104">
    <property type="entry name" value="SURF1"/>
    <property type="match status" value="1"/>
</dbReference>
<dbReference type="GO" id="GO:0005886">
    <property type="term" value="C:plasma membrane"/>
    <property type="evidence" value="ECO:0007669"/>
    <property type="project" value="UniProtKB-SubCell"/>
</dbReference>
<evidence type="ECO:0000313" key="7">
    <source>
        <dbReference type="EMBL" id="MBN9669122.1"/>
    </source>
</evidence>
<protein>
    <recommendedName>
        <fullName evidence="6">SURF1-like protein</fullName>
    </recommendedName>
</protein>
<dbReference type="PROSITE" id="PS50895">
    <property type="entry name" value="SURF1"/>
    <property type="match status" value="1"/>
</dbReference>
<proteinExistence type="inferred from homology"/>
<accession>A0A939E9K6</accession>
<reference evidence="7" key="1">
    <citation type="submission" date="2020-12" db="EMBL/GenBank/DDBJ databases">
        <title>Oil enriched cultivation method for isolating marine PHA-producing bacteria.</title>
        <authorList>
            <person name="Zheng W."/>
            <person name="Yu S."/>
            <person name="Huang Y."/>
        </authorList>
    </citation>
    <scope>NUCLEOTIDE SEQUENCE</scope>
    <source>
        <strain evidence="7">SY-2-12</strain>
    </source>
</reference>
<evidence type="ECO:0000256" key="1">
    <source>
        <dbReference type="ARBA" id="ARBA00004370"/>
    </source>
</evidence>
<keyword evidence="6" id="KW-1003">Cell membrane</keyword>
<sequence>MGHFKKLVIPTLAASAALFILLSLGTWQLNRLAWKENLIAQVEEGVSRPPVPAPEPGAWDGLAETDDYRHVSVTGSFLEGTVFYYISLGNPAGPIGGPGLFAYAPFKTSDGWIVLVNRGFLPQSLQGAALETALVPPEGPLELTGLLRLSETPNWTTPEPQPGDRIWFARDTGAMVEFLGLSDEKIAPYSIDLDAEHTPAGGLPQAGETIVRFKNDHLGYALTWFGLAATLVGVYLTYAASVLWPRKPESE</sequence>
<dbReference type="EMBL" id="JAEKJZ010000001">
    <property type="protein sequence ID" value="MBN9669122.1"/>
    <property type="molecule type" value="Genomic_DNA"/>
</dbReference>
<dbReference type="InterPro" id="IPR002994">
    <property type="entry name" value="Surf1/Shy1"/>
</dbReference>
<gene>
    <name evidence="7" type="ORF">JF539_02155</name>
</gene>
<dbReference type="RefSeq" id="WP_207138715.1">
    <property type="nucleotide sequence ID" value="NZ_JAEKJZ010000001.1"/>
</dbReference>
<feature type="transmembrane region" description="Helical" evidence="6">
    <location>
        <begin position="221"/>
        <end position="244"/>
    </location>
</feature>
<evidence type="ECO:0000256" key="5">
    <source>
        <dbReference type="ARBA" id="ARBA00023136"/>
    </source>
</evidence>
<comment type="subcellular location">
    <subcellularLocation>
        <location evidence="6">Cell membrane</location>
        <topology evidence="6">Multi-pass membrane protein</topology>
    </subcellularLocation>
    <subcellularLocation>
        <location evidence="1">Membrane</location>
    </subcellularLocation>
</comment>
<keyword evidence="5 6" id="KW-0472">Membrane</keyword>
<dbReference type="Proteomes" id="UP000664096">
    <property type="component" value="Unassembled WGS sequence"/>
</dbReference>
<evidence type="ECO:0000256" key="4">
    <source>
        <dbReference type="ARBA" id="ARBA00022989"/>
    </source>
</evidence>
<dbReference type="InterPro" id="IPR045214">
    <property type="entry name" value="Surf1/Surf4"/>
</dbReference>
<evidence type="ECO:0000256" key="6">
    <source>
        <dbReference type="RuleBase" id="RU363076"/>
    </source>
</evidence>
<keyword evidence="4 6" id="KW-1133">Transmembrane helix</keyword>
<name>A0A939E9K6_9HYPH</name>
<comment type="caution">
    <text evidence="7">The sequence shown here is derived from an EMBL/GenBank/DDBJ whole genome shotgun (WGS) entry which is preliminary data.</text>
</comment>
<comment type="similarity">
    <text evidence="2 6">Belongs to the SURF1 family.</text>
</comment>
<evidence type="ECO:0000256" key="3">
    <source>
        <dbReference type="ARBA" id="ARBA00022692"/>
    </source>
</evidence>
<evidence type="ECO:0000313" key="8">
    <source>
        <dbReference type="Proteomes" id="UP000664096"/>
    </source>
</evidence>
<dbReference type="PANTHER" id="PTHR23427:SF2">
    <property type="entry name" value="SURFEIT LOCUS PROTEIN 1"/>
    <property type="match status" value="1"/>
</dbReference>
<dbReference type="AlphaFoldDB" id="A0A939E9K6"/>
<comment type="caution">
    <text evidence="6">Lacks conserved residue(s) required for the propagation of feature annotation.</text>
</comment>